<feature type="compositionally biased region" description="Acidic residues" evidence="1">
    <location>
        <begin position="208"/>
        <end position="259"/>
    </location>
</feature>
<proteinExistence type="predicted"/>
<evidence type="ECO:0000313" key="3">
    <source>
        <dbReference type="EMBL" id="AAV34473.1"/>
    </source>
</evidence>
<evidence type="ECO:0000259" key="2">
    <source>
        <dbReference type="PROSITE" id="PS50234"/>
    </source>
</evidence>
<feature type="region of interest" description="Disordered" evidence="1">
    <location>
        <begin position="197"/>
        <end position="259"/>
    </location>
</feature>
<dbReference type="AlphaFoldDB" id="Q5UF54"/>
<dbReference type="InterPro" id="IPR025861">
    <property type="entry name" value="CobT_VWA_dom"/>
</dbReference>
<dbReference type="PANTHER" id="PTHR41248:SF1">
    <property type="entry name" value="NORD PROTEIN"/>
    <property type="match status" value="1"/>
</dbReference>
<dbReference type="InterPro" id="IPR036465">
    <property type="entry name" value="vWFA_dom_sf"/>
</dbReference>
<dbReference type="GO" id="GO:0009236">
    <property type="term" value="P:cobalamin biosynthetic process"/>
    <property type="evidence" value="ECO:0007669"/>
    <property type="project" value="InterPro"/>
</dbReference>
<sequence length="583" mass="66784">MSQKSTEQNVKDVINASSRAISKDKDLSLEVNYIQQVAEPGHNLQENIESIQLSRGDADRQALLQKYKLLEKPLKRTGISELDFLLKDFEAVRSEILGSKEFLGVKQNLRNLFLKNLSQQTIESKQDALKIAVEISLKNKLLKQKNNKLEEVFLKPWEKALSEVESDFKLAEKYLTDKEKFNEYLISLFKKLGFEFEEPEQEEPKSDTEEENEDNEEDGTSDQEQEDQPDNDASEVDDESETEIEDFEIEEGDVDDTEDWVENRSKLEELIALNQNQEYKVFCRDFDEVVDADNLCSSEELKRLRDRLDQLIDPSKSVVAKLANRLQRLLLAQQRRSWEFDKEEGILDSSKLHKIITDPLTPLSFKTEKETSFKDTVLTMLVDSSGSMRGRSMTTAAISADIIGSTLDKCNIKTEILGFTTKHWKGGDSRKLWVECGKPSSPGRLNDLRHIIFKPADLAWRRAKKNLGLMLREGLLKENVDGEALLWASSRLMKRPEQRKILMVISDGAPVDDSTLSTNSTSYLDNHLKQVISEIENRTELELIAIGIGHDVTKYYKKAVTIHRAEELGNVMLEQLTDLFQEK</sequence>
<organism evidence="3">
    <name type="scientific">uncultured proteobacterium RedeBAC7D11</name>
    <dbReference type="NCBI Taxonomy" id="295350"/>
    <lineage>
        <taxon>Bacteria</taxon>
        <taxon>Pseudomonadati</taxon>
        <taxon>Pseudomonadota</taxon>
        <taxon>environmental samples</taxon>
    </lineage>
</organism>
<dbReference type="Pfam" id="PF06213">
    <property type="entry name" value="CobT"/>
    <property type="match status" value="1"/>
</dbReference>
<name>Q5UF54_9PROT</name>
<dbReference type="PANTHER" id="PTHR41248">
    <property type="entry name" value="NORD PROTEIN"/>
    <property type="match status" value="1"/>
</dbReference>
<evidence type="ECO:0000256" key="1">
    <source>
        <dbReference type="SAM" id="MobiDB-lite"/>
    </source>
</evidence>
<dbReference type="Pfam" id="PF11775">
    <property type="entry name" value="CobT_C"/>
    <property type="match status" value="1"/>
</dbReference>
<dbReference type="InterPro" id="IPR051928">
    <property type="entry name" value="NorD/CobT"/>
</dbReference>
<accession>Q5UF54</accession>
<gene>
    <name evidence="3" type="ORF">Red7D11_32</name>
</gene>
<dbReference type="EMBL" id="AY744396">
    <property type="protein sequence ID" value="AAV34473.1"/>
    <property type="molecule type" value="Genomic_DNA"/>
</dbReference>
<dbReference type="CDD" id="cd01454">
    <property type="entry name" value="vWA_norD_type"/>
    <property type="match status" value="1"/>
</dbReference>
<dbReference type="PIRSF" id="PIRSF031715">
    <property type="entry name" value="Cob_chel_CobT"/>
    <property type="match status" value="1"/>
</dbReference>
<dbReference type="InterPro" id="IPR002035">
    <property type="entry name" value="VWF_A"/>
</dbReference>
<dbReference type="SUPFAM" id="SSF53300">
    <property type="entry name" value="vWA-like"/>
    <property type="match status" value="1"/>
</dbReference>
<dbReference type="PROSITE" id="PS50234">
    <property type="entry name" value="VWFA"/>
    <property type="match status" value="1"/>
</dbReference>
<protein>
    <submittedName>
        <fullName evidence="3">Putative cobalamin biosynthesis protein</fullName>
    </submittedName>
</protein>
<dbReference type="InterPro" id="IPR006538">
    <property type="entry name" value="CobT"/>
</dbReference>
<dbReference type="Gene3D" id="3.40.50.410">
    <property type="entry name" value="von Willebrand factor, type A domain"/>
    <property type="match status" value="1"/>
</dbReference>
<feature type="domain" description="VWFA" evidence="2">
    <location>
        <begin position="377"/>
        <end position="583"/>
    </location>
</feature>
<reference evidence="3" key="1">
    <citation type="journal article" date="2004" name="Environ. Microbiol.">
        <title>Different SAR86 subgroups harbour divergent proteorhodopsins.</title>
        <authorList>
            <person name="Sabehi G."/>
            <person name="Beja O."/>
            <person name="Suzuki M.T."/>
            <person name="Preston C.M."/>
            <person name="DeLong E.F."/>
        </authorList>
    </citation>
    <scope>NUCLEOTIDE SEQUENCE</scope>
</reference>